<dbReference type="EMBL" id="JAUIZM010000004">
    <property type="protein sequence ID" value="KAK1388374.1"/>
    <property type="molecule type" value="Genomic_DNA"/>
</dbReference>
<keyword evidence="2" id="KW-0805">Transcription regulation</keyword>
<dbReference type="GO" id="GO:0000981">
    <property type="term" value="F:DNA-binding transcription factor activity, RNA polymerase II-specific"/>
    <property type="evidence" value="ECO:0007669"/>
    <property type="project" value="InterPro"/>
</dbReference>
<evidence type="ECO:0000256" key="1">
    <source>
        <dbReference type="ARBA" id="ARBA00004123"/>
    </source>
</evidence>
<dbReference type="PRINTS" id="PR00404">
    <property type="entry name" value="MADSDOMAIN"/>
</dbReference>
<accession>A0AAD8ILX4</accession>
<dbReference type="PROSITE" id="PS50066">
    <property type="entry name" value="MADS_BOX_2"/>
    <property type="match status" value="1"/>
</dbReference>
<evidence type="ECO:0000256" key="2">
    <source>
        <dbReference type="ARBA" id="ARBA00023015"/>
    </source>
</evidence>
<proteinExistence type="predicted"/>
<dbReference type="InterPro" id="IPR036879">
    <property type="entry name" value="TF_MADSbox_sf"/>
</dbReference>
<evidence type="ECO:0000313" key="9">
    <source>
        <dbReference type="Proteomes" id="UP001237642"/>
    </source>
</evidence>
<evidence type="ECO:0000259" key="7">
    <source>
        <dbReference type="PROSITE" id="PS50066"/>
    </source>
</evidence>
<dbReference type="SMART" id="SM00432">
    <property type="entry name" value="MADS"/>
    <property type="match status" value="1"/>
</dbReference>
<organism evidence="8 9">
    <name type="scientific">Heracleum sosnowskyi</name>
    <dbReference type="NCBI Taxonomy" id="360622"/>
    <lineage>
        <taxon>Eukaryota</taxon>
        <taxon>Viridiplantae</taxon>
        <taxon>Streptophyta</taxon>
        <taxon>Embryophyta</taxon>
        <taxon>Tracheophyta</taxon>
        <taxon>Spermatophyta</taxon>
        <taxon>Magnoliopsida</taxon>
        <taxon>eudicotyledons</taxon>
        <taxon>Gunneridae</taxon>
        <taxon>Pentapetalae</taxon>
        <taxon>asterids</taxon>
        <taxon>campanulids</taxon>
        <taxon>Apiales</taxon>
        <taxon>Apiaceae</taxon>
        <taxon>Apioideae</taxon>
        <taxon>apioid superclade</taxon>
        <taxon>Tordylieae</taxon>
        <taxon>Tordyliinae</taxon>
        <taxon>Heracleum</taxon>
    </lineage>
</organism>
<dbReference type="InterPro" id="IPR050142">
    <property type="entry name" value="MADS-box/MEF2_TF"/>
</dbReference>
<keyword evidence="4" id="KW-0804">Transcription</keyword>
<dbReference type="InterPro" id="IPR002100">
    <property type="entry name" value="TF_MADSbox"/>
</dbReference>
<reference evidence="8" key="1">
    <citation type="submission" date="2023-02" db="EMBL/GenBank/DDBJ databases">
        <title>Genome of toxic invasive species Heracleum sosnowskyi carries increased number of genes despite the absence of recent whole-genome duplications.</title>
        <authorList>
            <person name="Schelkunov M."/>
            <person name="Shtratnikova V."/>
            <person name="Makarenko M."/>
            <person name="Klepikova A."/>
            <person name="Omelchenko D."/>
            <person name="Novikova G."/>
            <person name="Obukhova E."/>
            <person name="Bogdanov V."/>
            <person name="Penin A."/>
            <person name="Logacheva M."/>
        </authorList>
    </citation>
    <scope>NUCLEOTIDE SEQUENCE</scope>
    <source>
        <strain evidence="8">Hsosn_3</strain>
        <tissue evidence="8">Leaf</tissue>
    </source>
</reference>
<dbReference type="GO" id="GO:0005634">
    <property type="term" value="C:nucleus"/>
    <property type="evidence" value="ECO:0007669"/>
    <property type="project" value="UniProtKB-SubCell"/>
</dbReference>
<dbReference type="GO" id="GO:0046983">
    <property type="term" value="F:protein dimerization activity"/>
    <property type="evidence" value="ECO:0007669"/>
    <property type="project" value="InterPro"/>
</dbReference>
<keyword evidence="9" id="KW-1185">Reference proteome</keyword>
<dbReference type="Gene3D" id="3.40.1810.10">
    <property type="entry name" value="Transcription factor, MADS-box"/>
    <property type="match status" value="1"/>
</dbReference>
<dbReference type="InterPro" id="IPR033897">
    <property type="entry name" value="SRF-like_MADS-box"/>
</dbReference>
<feature type="domain" description="MADS-box" evidence="7">
    <location>
        <begin position="1"/>
        <end position="51"/>
    </location>
</feature>
<dbReference type="GO" id="GO:0000987">
    <property type="term" value="F:cis-regulatory region sequence-specific DNA binding"/>
    <property type="evidence" value="ECO:0007669"/>
    <property type="project" value="InterPro"/>
</dbReference>
<evidence type="ECO:0000256" key="3">
    <source>
        <dbReference type="ARBA" id="ARBA00023125"/>
    </source>
</evidence>
<evidence type="ECO:0000256" key="6">
    <source>
        <dbReference type="SAM" id="MobiDB-lite"/>
    </source>
</evidence>
<keyword evidence="3" id="KW-0238">DNA-binding</keyword>
<comment type="subcellular location">
    <subcellularLocation>
        <location evidence="1">Nucleus</location>
    </subcellularLocation>
</comment>
<evidence type="ECO:0000256" key="5">
    <source>
        <dbReference type="ARBA" id="ARBA00023242"/>
    </source>
</evidence>
<comment type="caution">
    <text evidence="8">The sequence shown here is derived from an EMBL/GenBank/DDBJ whole genome shotgun (WGS) entry which is preliminary data.</text>
</comment>
<dbReference type="GO" id="GO:0045944">
    <property type="term" value="P:positive regulation of transcription by RNA polymerase II"/>
    <property type="evidence" value="ECO:0007669"/>
    <property type="project" value="InterPro"/>
</dbReference>
<feature type="region of interest" description="Disordered" evidence="6">
    <location>
        <begin position="191"/>
        <end position="210"/>
    </location>
</feature>
<gene>
    <name evidence="8" type="ORF">POM88_016552</name>
</gene>
<evidence type="ECO:0000313" key="8">
    <source>
        <dbReference type="EMBL" id="KAK1388374.1"/>
    </source>
</evidence>
<dbReference type="Pfam" id="PF00319">
    <property type="entry name" value="SRF-TF"/>
    <property type="match status" value="1"/>
</dbReference>
<dbReference type="CDD" id="cd00266">
    <property type="entry name" value="MADS_SRF_like"/>
    <property type="match status" value="1"/>
</dbReference>
<protein>
    <submittedName>
        <fullName evidence="8">MADS-box domain-containing protein</fullName>
    </submittedName>
</protein>
<reference evidence="8" key="2">
    <citation type="submission" date="2023-05" db="EMBL/GenBank/DDBJ databases">
        <authorList>
            <person name="Schelkunov M.I."/>
        </authorList>
    </citation>
    <scope>NUCLEOTIDE SEQUENCE</scope>
    <source>
        <strain evidence="8">Hsosn_3</strain>
        <tissue evidence="8">Leaf</tissue>
    </source>
</reference>
<dbReference type="SUPFAM" id="SSF55455">
    <property type="entry name" value="SRF-like"/>
    <property type="match status" value="1"/>
</dbReference>
<sequence>MGRAKSNMEFITKETLRNRTFQQKNNTLKKKVYELATLCDVKVALIVYGPRKDTPQAHPLEPEIWPQNRDEVLELINKYKGQSPEDCKTRTSLLSHFFNEKIKKAQQDLIKQRNDNVQSKYPTWHSSLDSLKEENLRKSVVSLDNVIGDAKAKLEQMKANNIYRANEMLKQQQQQQQQRMMMSKKRKMDSDAGNQAHKYPKIDPQPVISDPGRVPFPIHQQWRPFIDHNRNQMMVNFGNEYARGMSNIVHNAAIHGAFYNYPTMAGTPASISDVNNLARAPPNYYVEDRQPISQYVMAYRPMTEGSNSYQMASNQYYEDRKWLR</sequence>
<keyword evidence="5" id="KW-0539">Nucleus</keyword>
<evidence type="ECO:0000256" key="4">
    <source>
        <dbReference type="ARBA" id="ARBA00023163"/>
    </source>
</evidence>
<dbReference type="PANTHER" id="PTHR48019">
    <property type="entry name" value="SERUM RESPONSE FACTOR HOMOLOG"/>
    <property type="match status" value="1"/>
</dbReference>
<name>A0AAD8ILX4_9APIA</name>
<dbReference type="AlphaFoldDB" id="A0AAD8ILX4"/>
<dbReference type="Proteomes" id="UP001237642">
    <property type="component" value="Unassembled WGS sequence"/>
</dbReference>